<feature type="domain" description="DUS-like FMN-binding" evidence="1">
    <location>
        <begin position="9"/>
        <end position="213"/>
    </location>
</feature>
<dbReference type="PANTHER" id="PTHR45846">
    <property type="entry name" value="TRNA-DIHYDROURIDINE(47) SYNTHASE [NAD(P)(+)]-LIKE"/>
    <property type="match status" value="1"/>
</dbReference>
<organism evidence="2 3">
    <name type="scientific">Candidatus Jorgensenbacteria bacterium GW2011_GWA2_45_13</name>
    <dbReference type="NCBI Taxonomy" id="1618662"/>
    <lineage>
        <taxon>Bacteria</taxon>
        <taxon>Candidatus Joergenseniibacteriota</taxon>
    </lineage>
</organism>
<dbReference type="PANTHER" id="PTHR45846:SF1">
    <property type="entry name" value="TRNA-DIHYDROURIDINE(47) SYNTHASE [NAD(P)(+)]-LIKE"/>
    <property type="match status" value="1"/>
</dbReference>
<name>A0A0G1NE03_9BACT</name>
<dbReference type="Gene3D" id="1.10.1200.80">
    <property type="entry name" value="Putative flavin oxidoreducatase, domain 2"/>
    <property type="match status" value="1"/>
</dbReference>
<evidence type="ECO:0000313" key="3">
    <source>
        <dbReference type="Proteomes" id="UP000033966"/>
    </source>
</evidence>
<dbReference type="InterPro" id="IPR013785">
    <property type="entry name" value="Aldolase_TIM"/>
</dbReference>
<dbReference type="AlphaFoldDB" id="A0A0G1NE03"/>
<evidence type="ECO:0000313" key="2">
    <source>
        <dbReference type="EMBL" id="KKT91352.1"/>
    </source>
</evidence>
<dbReference type="GO" id="GO:0017150">
    <property type="term" value="F:tRNA dihydrouridine synthase activity"/>
    <property type="evidence" value="ECO:0007669"/>
    <property type="project" value="TreeGrafter"/>
</dbReference>
<proteinExistence type="predicted"/>
<dbReference type="EMBL" id="LCKF01000013">
    <property type="protein sequence ID" value="KKT91352.1"/>
    <property type="molecule type" value="Genomic_DNA"/>
</dbReference>
<comment type="caution">
    <text evidence="2">The sequence shown here is derived from an EMBL/GenBank/DDBJ whole genome shotgun (WGS) entry which is preliminary data.</text>
</comment>
<dbReference type="InterPro" id="IPR035587">
    <property type="entry name" value="DUS-like_FMN-bd"/>
</dbReference>
<dbReference type="Proteomes" id="UP000033966">
    <property type="component" value="Unassembled WGS sequence"/>
</dbReference>
<reference evidence="2 3" key="1">
    <citation type="journal article" date="2015" name="Nature">
        <title>rRNA introns, odd ribosomes, and small enigmatic genomes across a large radiation of phyla.</title>
        <authorList>
            <person name="Brown C.T."/>
            <person name="Hug L.A."/>
            <person name="Thomas B.C."/>
            <person name="Sharon I."/>
            <person name="Castelle C.J."/>
            <person name="Singh A."/>
            <person name="Wilkins M.J."/>
            <person name="Williams K.H."/>
            <person name="Banfield J.F."/>
        </authorList>
    </citation>
    <scope>NUCLEOTIDE SEQUENCE [LARGE SCALE GENOMIC DNA]</scope>
</reference>
<gene>
    <name evidence="2" type="ORF">UW92_C0013G0001</name>
</gene>
<dbReference type="CDD" id="cd02801">
    <property type="entry name" value="DUS_like_FMN"/>
    <property type="match status" value="1"/>
</dbReference>
<dbReference type="GO" id="GO:0003723">
    <property type="term" value="F:RNA binding"/>
    <property type="evidence" value="ECO:0007669"/>
    <property type="project" value="TreeGrafter"/>
</dbReference>
<dbReference type="InterPro" id="IPR024036">
    <property type="entry name" value="tRNA-dHydroUridine_Synthase_C"/>
</dbReference>
<dbReference type="PATRIC" id="fig|1618662.3.peg.290"/>
<dbReference type="SUPFAM" id="SSF51395">
    <property type="entry name" value="FMN-linked oxidoreductases"/>
    <property type="match status" value="1"/>
</dbReference>
<dbReference type="Pfam" id="PF01207">
    <property type="entry name" value="Dus"/>
    <property type="match status" value="1"/>
</dbReference>
<accession>A0A0G1NE03</accession>
<evidence type="ECO:0000259" key="1">
    <source>
        <dbReference type="Pfam" id="PF01207"/>
    </source>
</evidence>
<feature type="non-terminal residue" evidence="2">
    <location>
        <position position="1"/>
    </location>
</feature>
<protein>
    <submittedName>
        <fullName evidence="2">tRNA-dihydrouridine synthase</fullName>
    </submittedName>
</protein>
<sequence>KTPELAKEIIYETIRGAQSTGKKLPVSVKTRIGYGKNQLKEWVSALLEAEPAVITVHARTRKEMSKVPADWGAVREAVEIAHRYDSSDTRTLVFGNGDVNTLEEGKRLALEAGADGVMVGRGIFGNPWLFAEGEGKREISIEEKLRVMLEHTELFEEVFRNPNSEGPRLIKNFDVMKKHFKAYVNGFDGAKELRMKFMETKDANEVRQIAETYLANFKFQISNFK</sequence>
<dbReference type="Gene3D" id="3.20.20.70">
    <property type="entry name" value="Aldolase class I"/>
    <property type="match status" value="1"/>
</dbReference>